<dbReference type="Pfam" id="PF01663">
    <property type="entry name" value="Phosphodiest"/>
    <property type="match status" value="1"/>
</dbReference>
<proteinExistence type="predicted"/>
<dbReference type="SUPFAM" id="SSF53649">
    <property type="entry name" value="Alkaline phosphatase-like"/>
    <property type="match status" value="1"/>
</dbReference>
<dbReference type="InterPro" id="IPR002591">
    <property type="entry name" value="Phosphodiest/P_Trfase"/>
</dbReference>
<dbReference type="Gene3D" id="3.30.1360.150">
    <property type="match status" value="1"/>
</dbReference>
<dbReference type="GO" id="GO:0004035">
    <property type="term" value="F:alkaline phosphatase activity"/>
    <property type="evidence" value="ECO:0007669"/>
    <property type="project" value="InterPro"/>
</dbReference>
<accession>K0XEY6</accession>
<feature type="signal peptide" evidence="1">
    <location>
        <begin position="1"/>
        <end position="21"/>
    </location>
</feature>
<name>K0XEY6_9BACT</name>
<dbReference type="HOGENOM" id="CLU_034095_1_0_10"/>
<keyword evidence="3" id="KW-1185">Reference proteome</keyword>
<evidence type="ECO:0000313" key="3">
    <source>
        <dbReference type="Proteomes" id="UP000006044"/>
    </source>
</evidence>
<dbReference type="EMBL" id="ADLE01000016">
    <property type="protein sequence ID" value="EJZ62500.1"/>
    <property type="molecule type" value="Genomic_DNA"/>
</dbReference>
<evidence type="ECO:0000313" key="2">
    <source>
        <dbReference type="EMBL" id="EJZ62500.1"/>
    </source>
</evidence>
<gene>
    <name evidence="2" type="ORF">HMPREF9448_02415</name>
</gene>
<dbReference type="STRING" id="742726.HMPREF9448_02415"/>
<sequence>MKNKVLATILFSLLVVPLVQSADNSPRLVVGITVDQLRTDYLEALQHLFGEKGFKRLMREGVVCENLVFDFPNIDKASATATLYTGTTPFFHGIPSERFFNTAFLREEFILNDPSKIGNYTDETFSPERIRTSTLSDEVKIVSGGLGRVYAVAPDAQQSIISAGHAANCAFWINDRNGKWATTTYYRDVPAYVEQFNYVRSLSARIDTLSWTPVYTPDRYTAIPYLTNDFSFKRTFARDGRDKFVQFKTTALVNQEITDVAVEFLDKGLLGRRGVLDMLNVGYTAGVYLNKTIQDYGLELQDTYVRLDRDIARLLDEIDKKVGLANTVVFLTSTGYFKGEAKESPIYNIPSGEFYPRRAVSLLNVYLMALYGQGDWVIGYQNRQIFLNRKLIKERDIDADEMRNRAASFLIQMTGVQDVYTSQRLLLSNGTDRVAAMRNGYYPKLSGDLVLDLCPGWEVVYEDANDTREYVRVNAVPAPCFILAHDVKPVRITSPVRATAIAPTVSRLLRIRSPNGSADAPLLEIQY</sequence>
<evidence type="ECO:0000256" key="1">
    <source>
        <dbReference type="SAM" id="SignalP"/>
    </source>
</evidence>
<dbReference type="AlphaFoldDB" id="K0XEY6"/>
<comment type="caution">
    <text evidence="2">The sequence shown here is derived from an EMBL/GenBank/DDBJ whole genome shotgun (WGS) entry which is preliminary data.</text>
</comment>
<protein>
    <recommendedName>
        <fullName evidence="4">Alkaline phosphatase</fullName>
    </recommendedName>
</protein>
<keyword evidence="1" id="KW-0732">Signal</keyword>
<dbReference type="PIRSF" id="PIRSF031924">
    <property type="entry name" value="Pi-irrepressible_AP"/>
    <property type="match status" value="1"/>
</dbReference>
<dbReference type="OrthoDB" id="9766127at2"/>
<dbReference type="Gene3D" id="3.40.720.10">
    <property type="entry name" value="Alkaline Phosphatase, subunit A"/>
    <property type="match status" value="1"/>
</dbReference>
<organism evidence="2 3">
    <name type="scientific">Barnesiella intestinihominis YIT 11860</name>
    <dbReference type="NCBI Taxonomy" id="742726"/>
    <lineage>
        <taxon>Bacteria</taxon>
        <taxon>Pseudomonadati</taxon>
        <taxon>Bacteroidota</taxon>
        <taxon>Bacteroidia</taxon>
        <taxon>Bacteroidales</taxon>
        <taxon>Barnesiellaceae</taxon>
        <taxon>Barnesiella</taxon>
    </lineage>
</organism>
<evidence type="ECO:0008006" key="4">
    <source>
        <dbReference type="Google" id="ProtNLM"/>
    </source>
</evidence>
<dbReference type="InterPro" id="IPR017850">
    <property type="entry name" value="Alkaline_phosphatase_core_sf"/>
</dbReference>
<dbReference type="GeneID" id="77849605"/>
<feature type="chain" id="PRO_5003841307" description="Alkaline phosphatase" evidence="1">
    <location>
        <begin position="22"/>
        <end position="527"/>
    </location>
</feature>
<dbReference type="eggNOG" id="COG3119">
    <property type="taxonomic scope" value="Bacteria"/>
</dbReference>
<dbReference type="CDD" id="cd16016">
    <property type="entry name" value="AP-SPAP"/>
    <property type="match status" value="1"/>
</dbReference>
<reference evidence="2 3" key="1">
    <citation type="submission" date="2012-08" db="EMBL/GenBank/DDBJ databases">
        <title>The Genome Sequence of Barnesiella intestinihominis YIT 11860.</title>
        <authorList>
            <consortium name="The Broad Institute Genome Sequencing Platform"/>
            <person name="Earl A."/>
            <person name="Ward D."/>
            <person name="Feldgarden M."/>
            <person name="Gevers D."/>
            <person name="Morotomi M."/>
            <person name="Walker B."/>
            <person name="Young S.K."/>
            <person name="Zeng Q."/>
            <person name="Gargeya S."/>
            <person name="Fitzgerald M."/>
            <person name="Haas B."/>
            <person name="Abouelleil A."/>
            <person name="Alvarado L."/>
            <person name="Arachchi H.M."/>
            <person name="Berlin A.M."/>
            <person name="Chapman S.B."/>
            <person name="Goldberg J."/>
            <person name="Griggs A."/>
            <person name="Gujja S."/>
            <person name="Hansen M."/>
            <person name="Howarth C."/>
            <person name="Imamovic A."/>
            <person name="Larimer J."/>
            <person name="McCowen C."/>
            <person name="Montmayeur A."/>
            <person name="Murphy C."/>
            <person name="Neiman D."/>
            <person name="Pearson M."/>
            <person name="Priest M."/>
            <person name="Roberts A."/>
            <person name="Saif S."/>
            <person name="Shea T."/>
            <person name="Sisk P."/>
            <person name="Sykes S."/>
            <person name="Wortman J."/>
            <person name="Nusbaum C."/>
            <person name="Birren B."/>
        </authorList>
    </citation>
    <scope>NUCLEOTIDE SEQUENCE [LARGE SCALE GENOMIC DNA]</scope>
    <source>
        <strain evidence="2 3">YIT 11860</strain>
    </source>
</reference>
<dbReference type="RefSeq" id="WP_008862801.1">
    <property type="nucleotide sequence ID" value="NZ_CAXSYG010000003.1"/>
</dbReference>
<dbReference type="Proteomes" id="UP000006044">
    <property type="component" value="Unassembled WGS sequence"/>
</dbReference>
<dbReference type="InterPro" id="IPR026263">
    <property type="entry name" value="Alkaline_phosphatase_prok"/>
</dbReference>